<feature type="binding site" evidence="5">
    <location>
        <position position="151"/>
    </location>
    <ligand>
        <name>S-adenosyl-L-methionine</name>
        <dbReference type="ChEBI" id="CHEBI:59789"/>
    </ligand>
</feature>
<dbReference type="InterPro" id="IPR050320">
    <property type="entry name" value="N5-glutamine_MTase"/>
</dbReference>
<accession>A0A3A8APH8</accession>
<dbReference type="InterPro" id="IPR040758">
    <property type="entry name" value="PrmC_N"/>
</dbReference>
<evidence type="ECO:0000313" key="9">
    <source>
        <dbReference type="Proteomes" id="UP000246132"/>
    </source>
</evidence>
<dbReference type="Pfam" id="PF17827">
    <property type="entry name" value="PrmC_N"/>
    <property type="match status" value="1"/>
</dbReference>
<sequence length="287" mass="30286">MTGSASLQDAYDDAVAHLSRAGSPTPDLDATLLVEHTTGMTALDRLTQPDKPLNPRQHQALRTAIARRMSHEPVHRIIGWREFYGLPLSLNPHTLVPRPDTETLIDLVLPFARHRAGETGSCRVLDLGTGSGAIALAILNEVPKAVATGTDVSAEALEMATRNAQGLGLSERFTALRSDWFSALSGQFDLIVSNPPYIPTAVIPTLDPDVRDHDPLAALDGGSDGLNAYGLIAARALPHLADGGRIAVEIGKGQRSAVAGLFAAAGMQVAASAQDLNGLERAILFSC</sequence>
<evidence type="ECO:0000313" key="8">
    <source>
        <dbReference type="EMBL" id="RKF07601.1"/>
    </source>
</evidence>
<dbReference type="HAMAP" id="MF_02126">
    <property type="entry name" value="RF_methyltr_PrmC"/>
    <property type="match status" value="1"/>
</dbReference>
<feature type="binding site" evidence="5">
    <location>
        <begin position="128"/>
        <end position="132"/>
    </location>
    <ligand>
        <name>S-adenosyl-L-methionine</name>
        <dbReference type="ChEBI" id="CHEBI:59789"/>
    </ligand>
</feature>
<dbReference type="Gene3D" id="1.10.8.10">
    <property type="entry name" value="DNA helicase RuvA subunit, C-terminal domain"/>
    <property type="match status" value="1"/>
</dbReference>
<evidence type="ECO:0000256" key="3">
    <source>
        <dbReference type="ARBA" id="ARBA00022691"/>
    </source>
</evidence>
<dbReference type="EMBL" id="QFWV02000004">
    <property type="protein sequence ID" value="RKF07601.1"/>
    <property type="molecule type" value="Genomic_DNA"/>
</dbReference>
<feature type="binding site" evidence="5">
    <location>
        <position position="180"/>
    </location>
    <ligand>
        <name>S-adenosyl-L-methionine</name>
        <dbReference type="ChEBI" id="CHEBI:59789"/>
    </ligand>
</feature>
<dbReference type="Pfam" id="PF05175">
    <property type="entry name" value="MTS"/>
    <property type="match status" value="1"/>
</dbReference>
<comment type="caution">
    <text evidence="8">The sequence shown here is derived from an EMBL/GenBank/DDBJ whole genome shotgun (WGS) entry which is preliminary data.</text>
</comment>
<comment type="similarity">
    <text evidence="5">Belongs to the protein N5-glutamine methyltransferase family. PrmC subfamily.</text>
</comment>
<dbReference type="PANTHER" id="PTHR18895">
    <property type="entry name" value="HEMK METHYLTRANSFERASE"/>
    <property type="match status" value="1"/>
</dbReference>
<name>A0A3A8APH8_9HYPH</name>
<keyword evidence="9" id="KW-1185">Reference proteome</keyword>
<feature type="domain" description="Release factor glutamine methyltransferase N-terminal" evidence="7">
    <location>
        <begin position="10"/>
        <end position="79"/>
    </location>
</feature>
<dbReference type="RefSeq" id="WP_109765596.1">
    <property type="nucleotide sequence ID" value="NZ_CP159474.1"/>
</dbReference>
<dbReference type="OrthoDB" id="9800643at2"/>
<dbReference type="InterPro" id="IPR029063">
    <property type="entry name" value="SAM-dependent_MTases_sf"/>
</dbReference>
<dbReference type="CDD" id="cd02440">
    <property type="entry name" value="AdoMet_MTases"/>
    <property type="match status" value="1"/>
</dbReference>
<feature type="domain" description="Methyltransferase small" evidence="6">
    <location>
        <begin position="122"/>
        <end position="197"/>
    </location>
</feature>
<keyword evidence="3 5" id="KW-0949">S-adenosyl-L-methionine</keyword>
<dbReference type="AlphaFoldDB" id="A0A3A8APH8"/>
<dbReference type="InterPro" id="IPR004556">
    <property type="entry name" value="HemK-like"/>
</dbReference>
<evidence type="ECO:0000256" key="1">
    <source>
        <dbReference type="ARBA" id="ARBA00022603"/>
    </source>
</evidence>
<dbReference type="GO" id="GO:0003676">
    <property type="term" value="F:nucleic acid binding"/>
    <property type="evidence" value="ECO:0007669"/>
    <property type="project" value="InterPro"/>
</dbReference>
<dbReference type="InterPro" id="IPR007848">
    <property type="entry name" value="Small_mtfrase_dom"/>
</dbReference>
<dbReference type="Gene3D" id="3.40.50.150">
    <property type="entry name" value="Vaccinia Virus protein VP39"/>
    <property type="match status" value="1"/>
</dbReference>
<dbReference type="Proteomes" id="UP000246132">
    <property type="component" value="Unassembled WGS sequence"/>
</dbReference>
<dbReference type="GO" id="GO:0032259">
    <property type="term" value="P:methylation"/>
    <property type="evidence" value="ECO:0007669"/>
    <property type="project" value="UniProtKB-KW"/>
</dbReference>
<comment type="catalytic activity">
    <reaction evidence="4 5">
        <text>L-glutaminyl-[peptide chain release factor] + S-adenosyl-L-methionine = N(5)-methyl-L-glutaminyl-[peptide chain release factor] + S-adenosyl-L-homocysteine + H(+)</text>
        <dbReference type="Rhea" id="RHEA:42896"/>
        <dbReference type="Rhea" id="RHEA-COMP:10271"/>
        <dbReference type="Rhea" id="RHEA-COMP:10272"/>
        <dbReference type="ChEBI" id="CHEBI:15378"/>
        <dbReference type="ChEBI" id="CHEBI:30011"/>
        <dbReference type="ChEBI" id="CHEBI:57856"/>
        <dbReference type="ChEBI" id="CHEBI:59789"/>
        <dbReference type="ChEBI" id="CHEBI:61891"/>
        <dbReference type="EC" id="2.1.1.297"/>
    </reaction>
</comment>
<gene>
    <name evidence="5 8" type="primary">prmC</name>
    <name evidence="8" type="ORF">DEM25_007430</name>
</gene>
<comment type="function">
    <text evidence="5">Methylates the class 1 translation termination release factors RF1/PrfA and RF2/PrfB on the glutamine residue of the universally conserved GGQ motif.</text>
</comment>
<feature type="binding site" evidence="5">
    <location>
        <position position="194"/>
    </location>
    <ligand>
        <name>S-adenosyl-L-methionine</name>
        <dbReference type="ChEBI" id="CHEBI:59789"/>
    </ligand>
</feature>
<dbReference type="NCBIfam" id="TIGR03534">
    <property type="entry name" value="RF_mod_PrmC"/>
    <property type="match status" value="1"/>
</dbReference>
<dbReference type="GO" id="GO:0102559">
    <property type="term" value="F:peptide chain release factor N(5)-glutamine methyltransferase activity"/>
    <property type="evidence" value="ECO:0007669"/>
    <property type="project" value="UniProtKB-EC"/>
</dbReference>
<evidence type="ECO:0000259" key="6">
    <source>
        <dbReference type="Pfam" id="PF05175"/>
    </source>
</evidence>
<protein>
    <recommendedName>
        <fullName evidence="5">Release factor glutamine methyltransferase</fullName>
        <shortName evidence="5">RF MTase</shortName>
        <ecNumber evidence="5">2.1.1.297</ecNumber>
    </recommendedName>
    <alternativeName>
        <fullName evidence="5">N5-glutamine methyltransferase PrmC</fullName>
    </alternativeName>
    <alternativeName>
        <fullName evidence="5">Protein-(glutamine-N5) MTase PrmC</fullName>
    </alternativeName>
    <alternativeName>
        <fullName evidence="5">Protein-glutamine N-methyltransferase PrmC</fullName>
    </alternativeName>
</protein>
<proteinExistence type="inferred from homology"/>
<feature type="binding site" evidence="5">
    <location>
        <begin position="194"/>
        <end position="197"/>
    </location>
    <ligand>
        <name>substrate</name>
    </ligand>
</feature>
<dbReference type="NCBIfam" id="TIGR00536">
    <property type="entry name" value="hemK_fam"/>
    <property type="match status" value="1"/>
</dbReference>
<dbReference type="PROSITE" id="PS00092">
    <property type="entry name" value="N6_MTASE"/>
    <property type="match status" value="1"/>
</dbReference>
<dbReference type="InterPro" id="IPR002052">
    <property type="entry name" value="DNA_methylase_N6_adenine_CS"/>
</dbReference>
<dbReference type="SUPFAM" id="SSF53335">
    <property type="entry name" value="S-adenosyl-L-methionine-dependent methyltransferases"/>
    <property type="match status" value="1"/>
</dbReference>
<evidence type="ECO:0000256" key="5">
    <source>
        <dbReference type="HAMAP-Rule" id="MF_02126"/>
    </source>
</evidence>
<evidence type="ECO:0000259" key="7">
    <source>
        <dbReference type="Pfam" id="PF17827"/>
    </source>
</evidence>
<organism evidence="8 9">
    <name type="scientific">Oceaniradius stylonematis</name>
    <dbReference type="NCBI Taxonomy" id="2184161"/>
    <lineage>
        <taxon>Bacteria</taxon>
        <taxon>Pseudomonadati</taxon>
        <taxon>Pseudomonadota</taxon>
        <taxon>Alphaproteobacteria</taxon>
        <taxon>Hyphomicrobiales</taxon>
        <taxon>Ahrensiaceae</taxon>
        <taxon>Oceaniradius</taxon>
    </lineage>
</organism>
<dbReference type="PANTHER" id="PTHR18895:SF74">
    <property type="entry name" value="MTRF1L RELEASE FACTOR GLUTAMINE METHYLTRANSFERASE"/>
    <property type="match status" value="1"/>
</dbReference>
<keyword evidence="2 5" id="KW-0808">Transferase</keyword>
<evidence type="ECO:0000256" key="2">
    <source>
        <dbReference type="ARBA" id="ARBA00022679"/>
    </source>
</evidence>
<evidence type="ECO:0000256" key="4">
    <source>
        <dbReference type="ARBA" id="ARBA00048391"/>
    </source>
</evidence>
<reference evidence="8 9" key="1">
    <citation type="journal article" date="2018" name="Int. J. Syst. Bacteriol.">
        <title>Oceaniradius stylonemae gen. nov., sp. nov., isolated from a red alga, Stylonema cornu-cervi.</title>
        <authorList>
            <person name="Jeong S."/>
        </authorList>
    </citation>
    <scope>NUCLEOTIDE SEQUENCE [LARGE SCALE GENOMIC DNA]</scope>
    <source>
        <strain evidence="8 9">StC1</strain>
    </source>
</reference>
<dbReference type="EC" id="2.1.1.297" evidence="5"/>
<dbReference type="InterPro" id="IPR019874">
    <property type="entry name" value="RF_methyltr_PrmC"/>
</dbReference>
<keyword evidence="1 5" id="KW-0489">Methyltransferase</keyword>
<dbReference type="PRINTS" id="PR00507">
    <property type="entry name" value="N12N6MTFRASE"/>
</dbReference>